<dbReference type="GO" id="GO:0005886">
    <property type="term" value="C:plasma membrane"/>
    <property type="evidence" value="ECO:0007669"/>
    <property type="project" value="TreeGrafter"/>
</dbReference>
<dbReference type="GO" id="GO:0009506">
    <property type="term" value="C:plasmodesma"/>
    <property type="evidence" value="ECO:0007669"/>
    <property type="project" value="TreeGrafter"/>
</dbReference>
<dbReference type="EMBL" id="JAUHHV010000003">
    <property type="protein sequence ID" value="KAK1430469.1"/>
    <property type="molecule type" value="Genomic_DNA"/>
</dbReference>
<reference evidence="7" key="1">
    <citation type="journal article" date="2023" name="bioRxiv">
        <title>Improved chromosome-level genome assembly for marigold (Tagetes erecta).</title>
        <authorList>
            <person name="Jiang F."/>
            <person name="Yuan L."/>
            <person name="Wang S."/>
            <person name="Wang H."/>
            <person name="Xu D."/>
            <person name="Wang A."/>
            <person name="Fan W."/>
        </authorList>
    </citation>
    <scope>NUCLEOTIDE SEQUENCE</scope>
    <source>
        <strain evidence="7">WSJ</strain>
        <tissue evidence="7">Leaf</tissue>
    </source>
</reference>
<gene>
    <name evidence="7" type="ORF">QVD17_13216</name>
</gene>
<evidence type="ECO:0000256" key="5">
    <source>
        <dbReference type="SAM" id="Phobius"/>
    </source>
</evidence>
<feature type="transmembrane region" description="Helical" evidence="5">
    <location>
        <begin position="25"/>
        <end position="46"/>
    </location>
</feature>
<feature type="domain" description="Late embryogenesis abundant protein LEA-2 subgroup" evidence="6">
    <location>
        <begin position="89"/>
        <end position="171"/>
    </location>
</feature>
<dbReference type="AlphaFoldDB" id="A0AAD8KVN3"/>
<comment type="caution">
    <text evidence="7">The sequence shown here is derived from an EMBL/GenBank/DDBJ whole genome shotgun (WGS) entry which is preliminary data.</text>
</comment>
<keyword evidence="8" id="KW-1185">Reference proteome</keyword>
<evidence type="ECO:0000256" key="3">
    <source>
        <dbReference type="ARBA" id="ARBA00022989"/>
    </source>
</evidence>
<keyword evidence="4 5" id="KW-0472">Membrane</keyword>
<dbReference type="Proteomes" id="UP001229421">
    <property type="component" value="Unassembled WGS sequence"/>
</dbReference>
<evidence type="ECO:0000313" key="7">
    <source>
        <dbReference type="EMBL" id="KAK1430469.1"/>
    </source>
</evidence>
<organism evidence="7 8">
    <name type="scientific">Tagetes erecta</name>
    <name type="common">African marigold</name>
    <dbReference type="NCBI Taxonomy" id="13708"/>
    <lineage>
        <taxon>Eukaryota</taxon>
        <taxon>Viridiplantae</taxon>
        <taxon>Streptophyta</taxon>
        <taxon>Embryophyta</taxon>
        <taxon>Tracheophyta</taxon>
        <taxon>Spermatophyta</taxon>
        <taxon>Magnoliopsida</taxon>
        <taxon>eudicotyledons</taxon>
        <taxon>Gunneridae</taxon>
        <taxon>Pentapetalae</taxon>
        <taxon>asterids</taxon>
        <taxon>campanulids</taxon>
        <taxon>Asterales</taxon>
        <taxon>Asteraceae</taxon>
        <taxon>Asteroideae</taxon>
        <taxon>Heliantheae alliance</taxon>
        <taxon>Tageteae</taxon>
        <taxon>Tagetes</taxon>
    </lineage>
</organism>
<sequence>MTTMTAEEDSGPDNNKPRRMKPVELLWATCYVFTFVIIIVTLIVLLNNPVPSLIFTLQDVKLYAFNVSTTKSTVTTNLQVTIFCENNNNNNVTIGFHLDKVDVYASYMSQRITQPTRVPATYIGKSDDRVWSLSLVGTEVPVSPDRAVCLAQDEIAEMMLINVEVTAKIRTRYIHLRYQNRLKVYCRAYVMFGNNNDDTNVVGWDVKGSFVDKWCDVEIDN</sequence>
<dbReference type="InterPro" id="IPR004864">
    <property type="entry name" value="LEA_2"/>
</dbReference>
<evidence type="ECO:0000256" key="4">
    <source>
        <dbReference type="ARBA" id="ARBA00023136"/>
    </source>
</evidence>
<dbReference type="PANTHER" id="PTHR31415:SF166">
    <property type="entry name" value="LATE EMBRYOGENESIS ABUNDANT (LEA) HYDROXYPROLINE-RICH GLYCOPROTEIN FAMILY"/>
    <property type="match status" value="1"/>
</dbReference>
<comment type="subcellular location">
    <subcellularLocation>
        <location evidence="1">Membrane</location>
        <topology evidence="1">Single-pass membrane protein</topology>
    </subcellularLocation>
</comment>
<protein>
    <recommendedName>
        <fullName evidence="6">Late embryogenesis abundant protein LEA-2 subgroup domain-containing protein</fullName>
    </recommendedName>
</protein>
<keyword evidence="2 5" id="KW-0812">Transmembrane</keyword>
<evidence type="ECO:0000259" key="6">
    <source>
        <dbReference type="Pfam" id="PF03168"/>
    </source>
</evidence>
<dbReference type="InterPro" id="IPR044839">
    <property type="entry name" value="NDR1-like"/>
</dbReference>
<evidence type="ECO:0000313" key="8">
    <source>
        <dbReference type="Proteomes" id="UP001229421"/>
    </source>
</evidence>
<dbReference type="PANTHER" id="PTHR31415">
    <property type="entry name" value="OS05G0367900 PROTEIN"/>
    <property type="match status" value="1"/>
</dbReference>
<dbReference type="Pfam" id="PF03168">
    <property type="entry name" value="LEA_2"/>
    <property type="match status" value="1"/>
</dbReference>
<accession>A0AAD8KVN3</accession>
<proteinExistence type="predicted"/>
<keyword evidence="3 5" id="KW-1133">Transmembrane helix</keyword>
<name>A0AAD8KVN3_TARER</name>
<dbReference type="GO" id="GO:0098542">
    <property type="term" value="P:defense response to other organism"/>
    <property type="evidence" value="ECO:0007669"/>
    <property type="project" value="InterPro"/>
</dbReference>
<evidence type="ECO:0000256" key="1">
    <source>
        <dbReference type="ARBA" id="ARBA00004167"/>
    </source>
</evidence>
<evidence type="ECO:0000256" key="2">
    <source>
        <dbReference type="ARBA" id="ARBA00022692"/>
    </source>
</evidence>